<dbReference type="Gene3D" id="3.80.10.10">
    <property type="entry name" value="Ribonuclease Inhibitor"/>
    <property type="match status" value="1"/>
</dbReference>
<dbReference type="Proteomes" id="UP000274822">
    <property type="component" value="Unassembled WGS sequence"/>
</dbReference>
<accession>A0A433QH16</accession>
<protein>
    <recommendedName>
        <fullName evidence="1">F-box domain-containing protein</fullName>
    </recommendedName>
</protein>
<sequence>MTFPTLPCEILRSIFAFLPSMPIVDHHIKRSDLFNCSLVSCDWRAAALQKIWYKLYLEYIDDTGRDTVERFVASIVDSAGGAPQGYVHGFRLVRVLDFMVFEDTNRNVLGANHLVHRTSPVLRIMHLFSPGQIHEIWYYLPRRQQALLPDIMCSALVKNLRLFSINVFQVSADDGVLQRLPKELEVLHVNGYKVDPEEDTSDEVPSSLESIFLLPCLNCLVLREINSIQLSSFKKYLCNYGHNLRRLEIQYCLNLITESVIDHIIKCPNLAHLALFSTAKAPQRVCEDTLCEDTLCSLVGPSTPIRDLQLVQLNAVSNRFLAHCAAHGYNLHSLVVVDANDRITGDGILDVGAWRGMANLQILPATRNPVSDVTMNKGFVEAVRKVAGRMKICLVGNHRLNDTKRIGISQLRDDIGNEVD</sequence>
<dbReference type="SUPFAM" id="SSF52047">
    <property type="entry name" value="RNI-like"/>
    <property type="match status" value="1"/>
</dbReference>
<name>A0A433QH16_9FUNG</name>
<dbReference type="AlphaFoldDB" id="A0A433QH16"/>
<comment type="caution">
    <text evidence="2">The sequence shown here is derived from an EMBL/GenBank/DDBJ whole genome shotgun (WGS) entry which is preliminary data.</text>
</comment>
<dbReference type="Pfam" id="PF12937">
    <property type="entry name" value="F-box-like"/>
    <property type="match status" value="1"/>
</dbReference>
<keyword evidence="3" id="KW-1185">Reference proteome</keyword>
<dbReference type="InterPro" id="IPR032675">
    <property type="entry name" value="LRR_dom_sf"/>
</dbReference>
<reference evidence="2 3" key="1">
    <citation type="journal article" date="2018" name="New Phytol.">
        <title>Phylogenomics of Endogonaceae and evolution of mycorrhizas within Mucoromycota.</title>
        <authorList>
            <person name="Chang Y."/>
            <person name="Desiro A."/>
            <person name="Na H."/>
            <person name="Sandor L."/>
            <person name="Lipzen A."/>
            <person name="Clum A."/>
            <person name="Barry K."/>
            <person name="Grigoriev I.V."/>
            <person name="Martin F.M."/>
            <person name="Stajich J.E."/>
            <person name="Smith M.E."/>
            <person name="Bonito G."/>
            <person name="Spatafora J.W."/>
        </authorList>
    </citation>
    <scope>NUCLEOTIDE SEQUENCE [LARGE SCALE GENOMIC DNA]</scope>
    <source>
        <strain evidence="2 3">AD002</strain>
    </source>
</reference>
<organism evidence="2 3">
    <name type="scientific">Jimgerdemannia flammicorona</name>
    <dbReference type="NCBI Taxonomy" id="994334"/>
    <lineage>
        <taxon>Eukaryota</taxon>
        <taxon>Fungi</taxon>
        <taxon>Fungi incertae sedis</taxon>
        <taxon>Mucoromycota</taxon>
        <taxon>Mucoromycotina</taxon>
        <taxon>Endogonomycetes</taxon>
        <taxon>Endogonales</taxon>
        <taxon>Endogonaceae</taxon>
        <taxon>Jimgerdemannia</taxon>
    </lineage>
</organism>
<evidence type="ECO:0000259" key="1">
    <source>
        <dbReference type="Pfam" id="PF12937"/>
    </source>
</evidence>
<gene>
    <name evidence="2" type="ORF">BC938DRAFT_481070</name>
</gene>
<feature type="domain" description="F-box" evidence="1">
    <location>
        <begin position="4"/>
        <end position="57"/>
    </location>
</feature>
<evidence type="ECO:0000313" key="3">
    <source>
        <dbReference type="Proteomes" id="UP000274822"/>
    </source>
</evidence>
<evidence type="ECO:0000313" key="2">
    <source>
        <dbReference type="EMBL" id="RUS29092.1"/>
    </source>
</evidence>
<proteinExistence type="predicted"/>
<dbReference type="InterPro" id="IPR001810">
    <property type="entry name" value="F-box_dom"/>
</dbReference>
<dbReference type="EMBL" id="RBNJ01005645">
    <property type="protein sequence ID" value="RUS29092.1"/>
    <property type="molecule type" value="Genomic_DNA"/>
</dbReference>